<gene>
    <name evidence="3" type="ORF">Ctob_010946</name>
</gene>
<dbReference type="GO" id="GO:0016020">
    <property type="term" value="C:membrane"/>
    <property type="evidence" value="ECO:0007669"/>
    <property type="project" value="TreeGrafter"/>
</dbReference>
<feature type="transmembrane region" description="Helical" evidence="1">
    <location>
        <begin position="41"/>
        <end position="65"/>
    </location>
</feature>
<dbReference type="PANTHER" id="PTHR19353:SF15">
    <property type="entry name" value="CYTOCHROME B5 HEME-BINDING DOMAIN-CONTAINING PROTEIN"/>
    <property type="match status" value="1"/>
</dbReference>
<dbReference type="EMBL" id="JWZX01003101">
    <property type="protein sequence ID" value="KOO24360.1"/>
    <property type="molecule type" value="Genomic_DNA"/>
</dbReference>
<dbReference type="OrthoDB" id="260519at2759"/>
<name>A0A0M0JCZ2_9EUKA</name>
<comment type="caution">
    <text evidence="3">The sequence shown here is derived from an EMBL/GenBank/DDBJ whole genome shotgun (WGS) entry which is preliminary data.</text>
</comment>
<dbReference type="GO" id="GO:0016717">
    <property type="term" value="F:oxidoreductase activity, acting on paired donors, with oxidation of a pair of donors resulting in the reduction of molecular oxygen to two molecules of water"/>
    <property type="evidence" value="ECO:0007669"/>
    <property type="project" value="TreeGrafter"/>
</dbReference>
<dbReference type="InterPro" id="IPR012171">
    <property type="entry name" value="Fatty_acid_desaturase"/>
</dbReference>
<keyword evidence="4" id="KW-1185">Reference proteome</keyword>
<organism evidence="3 4">
    <name type="scientific">Chrysochromulina tobinii</name>
    <dbReference type="NCBI Taxonomy" id="1460289"/>
    <lineage>
        <taxon>Eukaryota</taxon>
        <taxon>Haptista</taxon>
        <taxon>Haptophyta</taxon>
        <taxon>Prymnesiophyceae</taxon>
        <taxon>Prymnesiales</taxon>
        <taxon>Chrysochromulinaceae</taxon>
        <taxon>Chrysochromulina</taxon>
    </lineage>
</organism>
<reference evidence="4" key="1">
    <citation type="journal article" date="2015" name="PLoS Genet.">
        <title>Genome Sequence and Transcriptome Analyses of Chrysochromulina tobin: Metabolic Tools for Enhanced Algal Fitness in the Prominent Order Prymnesiales (Haptophyceae).</title>
        <authorList>
            <person name="Hovde B.T."/>
            <person name="Deodato C.R."/>
            <person name="Hunsperger H.M."/>
            <person name="Ryken S.A."/>
            <person name="Yost W."/>
            <person name="Jha R.K."/>
            <person name="Patterson J."/>
            <person name="Monnat R.J. Jr."/>
            <person name="Barlow S.B."/>
            <person name="Starkenburg S.R."/>
            <person name="Cattolico R.A."/>
        </authorList>
    </citation>
    <scope>NUCLEOTIDE SEQUENCE</scope>
    <source>
        <strain evidence="4">CCMP291</strain>
    </source>
</reference>
<feature type="transmembrane region" description="Helical" evidence="1">
    <location>
        <begin position="224"/>
        <end position="241"/>
    </location>
</feature>
<evidence type="ECO:0000259" key="2">
    <source>
        <dbReference type="Pfam" id="PF00487"/>
    </source>
</evidence>
<feature type="domain" description="Fatty acid desaturase" evidence="2">
    <location>
        <begin position="57"/>
        <end position="324"/>
    </location>
</feature>
<dbReference type="GO" id="GO:0006629">
    <property type="term" value="P:lipid metabolic process"/>
    <property type="evidence" value="ECO:0007669"/>
    <property type="project" value="InterPro"/>
</dbReference>
<protein>
    <submittedName>
        <fullName evidence="3">Fatty acid desaturase</fullName>
    </submittedName>
</protein>
<keyword evidence="1" id="KW-0812">Transmembrane</keyword>
<proteinExistence type="predicted"/>
<keyword evidence="1" id="KW-1133">Transmembrane helix</keyword>
<feature type="transmembrane region" description="Helical" evidence="1">
    <location>
        <begin position="195"/>
        <end position="212"/>
    </location>
</feature>
<dbReference type="Proteomes" id="UP000037460">
    <property type="component" value="Unassembled WGS sequence"/>
</dbReference>
<dbReference type="Pfam" id="PF00487">
    <property type="entry name" value="FA_desaturase"/>
    <property type="match status" value="1"/>
</dbReference>
<evidence type="ECO:0000313" key="3">
    <source>
        <dbReference type="EMBL" id="KOO24360.1"/>
    </source>
</evidence>
<dbReference type="AlphaFoldDB" id="A0A0M0JCZ2"/>
<accession>A0A0M0JCZ2</accession>
<evidence type="ECO:0000256" key="1">
    <source>
        <dbReference type="SAM" id="Phobius"/>
    </source>
</evidence>
<keyword evidence="1" id="KW-0472">Membrane</keyword>
<dbReference type="PANTHER" id="PTHR19353">
    <property type="entry name" value="FATTY ACID DESATURASE 2"/>
    <property type="match status" value="1"/>
</dbReference>
<sequence>MATVAESDFKHDLKALLHRHFASPADYKATPEHWVRIGGAFVLWLVCLVGWVQASIPATLVLPFAQWLLFSPTVHEASHSTLSTNPAVNKAAALCGLPFIYNPYIWWPQHILSHHQFTNDDALDVDLHHLRPSRLHPGCETDATASGFNFIFKGYFSTLGMAVLWPLRNLQQKSTGRWYANLITPTPAALEPTEFLFSLLPVGFVLVWPWLLVLSGQVNALEGFLLWLYPWAVTGAIWTVMTQVSHVQEDCQQPPTGAPDDYFRWQVESAVDYSIGSELVPKLTATLNLQSMHHVMPSVCGCHFASLYEEYAQICERHGVRLNTRKDLSDAWRTTIARVFELSSPELTPLWAVQPPPPGGLAEHVPLIAYIGTPVGAFLLATPLF</sequence>
<dbReference type="InterPro" id="IPR005804">
    <property type="entry name" value="FA_desaturase_dom"/>
</dbReference>
<evidence type="ECO:0000313" key="4">
    <source>
        <dbReference type="Proteomes" id="UP000037460"/>
    </source>
</evidence>